<dbReference type="PANTHER" id="PTHR37422">
    <property type="entry name" value="TEICHURONIC ACID BIOSYNTHESIS PROTEIN TUAE"/>
    <property type="match status" value="1"/>
</dbReference>
<evidence type="ECO:0000313" key="8">
    <source>
        <dbReference type="Proteomes" id="UP001156690"/>
    </source>
</evidence>
<dbReference type="InterPro" id="IPR051533">
    <property type="entry name" value="WaaL-like"/>
</dbReference>
<feature type="transmembrane region" description="Helical" evidence="5">
    <location>
        <begin position="102"/>
        <end position="123"/>
    </location>
</feature>
<evidence type="ECO:0000256" key="3">
    <source>
        <dbReference type="ARBA" id="ARBA00022989"/>
    </source>
</evidence>
<dbReference type="GO" id="GO:0016020">
    <property type="term" value="C:membrane"/>
    <property type="evidence" value="ECO:0007669"/>
    <property type="project" value="UniProtKB-SubCell"/>
</dbReference>
<evidence type="ECO:0000259" key="6">
    <source>
        <dbReference type="Pfam" id="PF04932"/>
    </source>
</evidence>
<feature type="transmembrane region" description="Helical" evidence="5">
    <location>
        <begin position="341"/>
        <end position="357"/>
    </location>
</feature>
<organism evidence="7 8">
    <name type="scientific">Vibrio penaeicida</name>
    <dbReference type="NCBI Taxonomy" id="104609"/>
    <lineage>
        <taxon>Bacteria</taxon>
        <taxon>Pseudomonadati</taxon>
        <taxon>Pseudomonadota</taxon>
        <taxon>Gammaproteobacteria</taxon>
        <taxon>Vibrionales</taxon>
        <taxon>Vibrionaceae</taxon>
        <taxon>Vibrio</taxon>
    </lineage>
</organism>
<evidence type="ECO:0000313" key="7">
    <source>
        <dbReference type="EMBL" id="GLQ75758.1"/>
    </source>
</evidence>
<feature type="transmembrane region" description="Helical" evidence="5">
    <location>
        <begin position="190"/>
        <end position="207"/>
    </location>
</feature>
<name>A0AAV5NZL0_9VIBR</name>
<keyword evidence="3 5" id="KW-1133">Transmembrane helix</keyword>
<evidence type="ECO:0000256" key="5">
    <source>
        <dbReference type="SAM" id="Phobius"/>
    </source>
</evidence>
<evidence type="ECO:0000256" key="4">
    <source>
        <dbReference type="ARBA" id="ARBA00023136"/>
    </source>
</evidence>
<keyword evidence="4 5" id="KW-0472">Membrane</keyword>
<feature type="transmembrane region" description="Helical" evidence="5">
    <location>
        <begin position="72"/>
        <end position="90"/>
    </location>
</feature>
<protein>
    <recommendedName>
        <fullName evidence="6">O-antigen ligase-related domain-containing protein</fullName>
    </recommendedName>
</protein>
<feature type="transmembrane region" description="Helical" evidence="5">
    <location>
        <begin position="168"/>
        <end position="184"/>
    </location>
</feature>
<sequence>MGVGYPSAQHQLSQITFMPQKLMQMALLGILLVFLFFSGLSVIKKFKVSLLANLVVLFVVFSILFSPNLTLALRYLISVAVVSIPMLLYYQYYGPGVLYDNLVKFLTVVVFLNFVYIIVFPQYGIMSGVHSGAWRGLFVHKNGAGSFFAVISIIFFQKWWFESKRRDVKQLGLFLICFLMVVMSKSITALLTMVVVVSTFFVILVVISKPLIRQKIVLLLFYFVGLVFSVSLLNVFLHDILYFLGKDPTLTGRTGLWDVLFDLILDRPLFGYGFGVFTRPEIMYQYSSAFGWSAKTTHSSYMDLILGIGIPGSILTFLWIGKSIFSAVMAKTLTHRYEQQLAIAVSIITGGLTIASASSGVLLTNAFTWVLLLSMILFCHSREIPDESLDV</sequence>
<feature type="transmembrane region" description="Helical" evidence="5">
    <location>
        <begin position="143"/>
        <end position="161"/>
    </location>
</feature>
<gene>
    <name evidence="7" type="ORF">GCM10007932_51210</name>
</gene>
<feature type="transmembrane region" description="Helical" evidence="5">
    <location>
        <begin position="219"/>
        <end position="244"/>
    </location>
</feature>
<feature type="transmembrane region" description="Helical" evidence="5">
    <location>
        <begin position="22"/>
        <end position="43"/>
    </location>
</feature>
<proteinExistence type="predicted"/>
<evidence type="ECO:0000256" key="1">
    <source>
        <dbReference type="ARBA" id="ARBA00004141"/>
    </source>
</evidence>
<comment type="subcellular location">
    <subcellularLocation>
        <location evidence="1">Membrane</location>
        <topology evidence="1">Multi-pass membrane protein</topology>
    </subcellularLocation>
</comment>
<feature type="transmembrane region" description="Helical" evidence="5">
    <location>
        <begin position="50"/>
        <end position="66"/>
    </location>
</feature>
<keyword evidence="8" id="KW-1185">Reference proteome</keyword>
<dbReference type="Proteomes" id="UP001156690">
    <property type="component" value="Unassembled WGS sequence"/>
</dbReference>
<comment type="caution">
    <text evidence="7">The sequence shown here is derived from an EMBL/GenBank/DDBJ whole genome shotgun (WGS) entry which is preliminary data.</text>
</comment>
<accession>A0AAV5NZL0</accession>
<dbReference type="Pfam" id="PF04932">
    <property type="entry name" value="Wzy_C"/>
    <property type="match status" value="1"/>
</dbReference>
<dbReference type="EMBL" id="BSNX01000075">
    <property type="protein sequence ID" value="GLQ75758.1"/>
    <property type="molecule type" value="Genomic_DNA"/>
</dbReference>
<reference evidence="8" key="1">
    <citation type="journal article" date="2019" name="Int. J. Syst. Evol. Microbiol.">
        <title>The Global Catalogue of Microorganisms (GCM) 10K type strain sequencing project: providing services to taxonomists for standard genome sequencing and annotation.</title>
        <authorList>
            <consortium name="The Broad Institute Genomics Platform"/>
            <consortium name="The Broad Institute Genome Sequencing Center for Infectious Disease"/>
            <person name="Wu L."/>
            <person name="Ma J."/>
        </authorList>
    </citation>
    <scope>NUCLEOTIDE SEQUENCE [LARGE SCALE GENOMIC DNA]</scope>
    <source>
        <strain evidence="8">NBRC 15640</strain>
    </source>
</reference>
<dbReference type="PANTHER" id="PTHR37422:SF17">
    <property type="entry name" value="O-ANTIGEN LIGASE"/>
    <property type="match status" value="1"/>
</dbReference>
<evidence type="ECO:0000256" key="2">
    <source>
        <dbReference type="ARBA" id="ARBA00022692"/>
    </source>
</evidence>
<feature type="transmembrane region" description="Helical" evidence="5">
    <location>
        <begin position="301"/>
        <end position="320"/>
    </location>
</feature>
<dbReference type="AlphaFoldDB" id="A0AAV5NZL0"/>
<keyword evidence="2 5" id="KW-0812">Transmembrane</keyword>
<feature type="domain" description="O-antigen ligase-related" evidence="6">
    <location>
        <begin position="173"/>
        <end position="316"/>
    </location>
</feature>
<dbReference type="InterPro" id="IPR007016">
    <property type="entry name" value="O-antigen_ligase-rel_domated"/>
</dbReference>